<feature type="transmembrane region" description="Helical" evidence="10">
    <location>
        <begin position="233"/>
        <end position="257"/>
    </location>
</feature>
<keyword evidence="14" id="KW-1185">Reference proteome</keyword>
<dbReference type="HOGENOM" id="CLU_000604_84_9_9"/>
<dbReference type="Gene3D" id="1.20.1560.10">
    <property type="entry name" value="ABC transporter type 1, transmembrane domain"/>
    <property type="match status" value="1"/>
</dbReference>
<dbReference type="Pfam" id="PF00005">
    <property type="entry name" value="ABC_tran"/>
    <property type="match status" value="1"/>
</dbReference>
<dbReference type="PROSITE" id="PS00211">
    <property type="entry name" value="ABC_TRANSPORTER_1"/>
    <property type="match status" value="1"/>
</dbReference>
<keyword evidence="9 10" id="KW-0472">Membrane</keyword>
<protein>
    <submittedName>
        <fullName evidence="13">ABC transporter ATP-binding protein</fullName>
    </submittedName>
</protein>
<keyword evidence="6" id="KW-0378">Hydrolase</keyword>
<comment type="subcellular location">
    <subcellularLocation>
        <location evidence="1">Cell membrane</location>
        <topology evidence="1">Multi-pass membrane protein</topology>
    </subcellularLocation>
</comment>
<dbReference type="Pfam" id="PF00664">
    <property type="entry name" value="ABC_membrane"/>
    <property type="match status" value="1"/>
</dbReference>
<evidence type="ECO:0000259" key="11">
    <source>
        <dbReference type="PROSITE" id="PS50893"/>
    </source>
</evidence>
<dbReference type="InterPro" id="IPR003439">
    <property type="entry name" value="ABC_transporter-like_ATP-bd"/>
</dbReference>
<keyword evidence="2" id="KW-0813">Transport</keyword>
<evidence type="ECO:0000256" key="10">
    <source>
        <dbReference type="SAM" id="Phobius"/>
    </source>
</evidence>
<evidence type="ECO:0000256" key="1">
    <source>
        <dbReference type="ARBA" id="ARBA00004651"/>
    </source>
</evidence>
<dbReference type="AlphaFoldDB" id="A0A0B5AN30"/>
<dbReference type="InterPro" id="IPR017871">
    <property type="entry name" value="ABC_transporter-like_CS"/>
</dbReference>
<evidence type="ECO:0000256" key="9">
    <source>
        <dbReference type="ARBA" id="ARBA00023136"/>
    </source>
</evidence>
<dbReference type="GO" id="GO:0005524">
    <property type="term" value="F:ATP binding"/>
    <property type="evidence" value="ECO:0007669"/>
    <property type="project" value="UniProtKB-KW"/>
</dbReference>
<dbReference type="SUPFAM" id="SSF52540">
    <property type="entry name" value="P-loop containing nucleoside triphosphate hydrolases"/>
    <property type="match status" value="1"/>
</dbReference>
<dbReference type="NCBIfam" id="TIGR02857">
    <property type="entry name" value="CydD"/>
    <property type="match status" value="1"/>
</dbReference>
<gene>
    <name evidence="13" type="ORF">JMA_06210</name>
</gene>
<keyword evidence="7 13" id="KW-0067">ATP-binding</keyword>
<keyword evidence="6" id="KW-0645">Protease</keyword>
<dbReference type="FunFam" id="3.40.50.300:FF:000299">
    <property type="entry name" value="ABC transporter ATP-binding protein/permease"/>
    <property type="match status" value="1"/>
</dbReference>
<reference evidence="13 14" key="1">
    <citation type="submission" date="2014-08" db="EMBL/GenBank/DDBJ databases">
        <title>Complete genome of a marine bacteria Jeotgalibacillus malaysiensis.</title>
        <authorList>
            <person name="Yaakop A.S."/>
            <person name="Chan K.-G."/>
            <person name="Goh K.M."/>
        </authorList>
    </citation>
    <scope>NUCLEOTIDE SEQUENCE [LARGE SCALE GENOMIC DNA]</scope>
    <source>
        <strain evidence="13 14">D5</strain>
    </source>
</reference>
<dbReference type="InterPro" id="IPR039421">
    <property type="entry name" value="Type_1_exporter"/>
</dbReference>
<feature type="transmembrane region" description="Helical" evidence="10">
    <location>
        <begin position="157"/>
        <end position="176"/>
    </location>
</feature>
<evidence type="ECO:0000256" key="7">
    <source>
        <dbReference type="ARBA" id="ARBA00022840"/>
    </source>
</evidence>
<evidence type="ECO:0000313" key="13">
    <source>
        <dbReference type="EMBL" id="AJD89938.1"/>
    </source>
</evidence>
<evidence type="ECO:0000256" key="6">
    <source>
        <dbReference type="ARBA" id="ARBA00022807"/>
    </source>
</evidence>
<evidence type="ECO:0000256" key="8">
    <source>
        <dbReference type="ARBA" id="ARBA00022989"/>
    </source>
</evidence>
<feature type="transmembrane region" description="Helical" evidence="10">
    <location>
        <begin position="263"/>
        <end position="281"/>
    </location>
</feature>
<feature type="domain" description="ABC transmembrane type-1" evidence="12">
    <location>
        <begin position="16"/>
        <end position="300"/>
    </location>
</feature>
<dbReference type="GO" id="GO:0140359">
    <property type="term" value="F:ABC-type transporter activity"/>
    <property type="evidence" value="ECO:0007669"/>
    <property type="project" value="InterPro"/>
</dbReference>
<feature type="domain" description="ABC transporter" evidence="11">
    <location>
        <begin position="334"/>
        <end position="569"/>
    </location>
</feature>
<dbReference type="GO" id="GO:0042883">
    <property type="term" value="P:cysteine transport"/>
    <property type="evidence" value="ECO:0007669"/>
    <property type="project" value="InterPro"/>
</dbReference>
<organism evidence="13 14">
    <name type="scientific">Jeotgalibacillus malaysiensis</name>
    <dbReference type="NCBI Taxonomy" id="1508404"/>
    <lineage>
        <taxon>Bacteria</taxon>
        <taxon>Bacillati</taxon>
        <taxon>Bacillota</taxon>
        <taxon>Bacilli</taxon>
        <taxon>Bacillales</taxon>
        <taxon>Caryophanaceae</taxon>
        <taxon>Jeotgalibacillus</taxon>
    </lineage>
</organism>
<dbReference type="STRING" id="1508404.JMA_06210"/>
<dbReference type="SUPFAM" id="SSF90123">
    <property type="entry name" value="ABC transporter transmembrane region"/>
    <property type="match status" value="1"/>
</dbReference>
<keyword evidence="3" id="KW-1003">Cell membrane</keyword>
<feature type="transmembrane region" description="Helical" evidence="10">
    <location>
        <begin position="131"/>
        <end position="151"/>
    </location>
</feature>
<sequence>MNQLSQYAKQYKGTQLLMVLIALLTGVSIIAQAYFIVMIVDEVFLKGAGLSDVVPLFGWLAVALIARAMLTYASGRTGAWLAAKVKQTIREKLLEKYAGNPVQASLQGQSGRKVSVLMDAVDEVDSYFSKYIPQLTLTAFIPLMIIITAFWQDWITGTVLLVSAPFIPLFFIIIGIKTQKKSEEQLEQLSAFSGTFLDTLQGLTTLKLFGQAKKQRDTIEDSSLKFRDATLEVLKIAFISSLALEYISMLGVGLVALELGLRLIYFESVTFFTAFFMLVLAPEFYVAIRELGNAFHTGRGSIGAAKLIDEELSKEEDRVNWGSEKLSNTQPPHIQFDQTVFQYSKDGFGLGPLQADIKPYENIALIGKSGSGKSTALNLLSGLIAPTAGAVKINGNDLSHYEEESWFDQLSYISQQPFIFSGTLADNIAIGSKQEATRSDIEAAAEKAGLMPLIEALQKGLDTLVGEGGRGLSGGEKQRLALARAFLKKPSVILFDEPTTGLDLKTEQILTASMEELSKDATVITVAHRLYTIKNADQILMLEDGKLIVKGQHRDLLSEPAYQEMVQGGGASARA</sequence>
<accession>A0A0B5AN30</accession>
<dbReference type="PANTHER" id="PTHR24221:SF590">
    <property type="entry name" value="COMPONENT LINKED WITH THE ASSEMBLY OF CYTOCHROME' TRANSPORT TRANSMEMBRANE ATP-BINDING PROTEIN ABC TRANSPORTER CYDD-RELATED"/>
    <property type="match status" value="1"/>
</dbReference>
<dbReference type="PROSITE" id="PS50929">
    <property type="entry name" value="ABC_TM1F"/>
    <property type="match status" value="1"/>
</dbReference>
<feature type="transmembrane region" description="Helical" evidence="10">
    <location>
        <begin position="16"/>
        <end position="36"/>
    </location>
</feature>
<evidence type="ECO:0000313" key="14">
    <source>
        <dbReference type="Proteomes" id="UP000031449"/>
    </source>
</evidence>
<keyword evidence="8 10" id="KW-1133">Transmembrane helix</keyword>
<keyword evidence="5" id="KW-0547">Nucleotide-binding</keyword>
<evidence type="ECO:0000256" key="2">
    <source>
        <dbReference type="ARBA" id="ARBA00022448"/>
    </source>
</evidence>
<dbReference type="SMART" id="SM00382">
    <property type="entry name" value="AAA"/>
    <property type="match status" value="1"/>
</dbReference>
<dbReference type="OrthoDB" id="9806127at2"/>
<proteinExistence type="predicted"/>
<keyword evidence="4 10" id="KW-0812">Transmembrane</keyword>
<dbReference type="Gene3D" id="3.40.50.300">
    <property type="entry name" value="P-loop containing nucleotide triphosphate hydrolases"/>
    <property type="match status" value="1"/>
</dbReference>
<dbReference type="InterPro" id="IPR011527">
    <property type="entry name" value="ABC1_TM_dom"/>
</dbReference>
<dbReference type="PROSITE" id="PS50893">
    <property type="entry name" value="ABC_TRANSPORTER_2"/>
    <property type="match status" value="1"/>
</dbReference>
<name>A0A0B5AN30_9BACL</name>
<dbReference type="Proteomes" id="UP000031449">
    <property type="component" value="Chromosome"/>
</dbReference>
<dbReference type="InterPro" id="IPR014216">
    <property type="entry name" value="ABC_transptr_CydD"/>
</dbReference>
<dbReference type="CDD" id="cd18584">
    <property type="entry name" value="ABC_6TM_AarD_CydD"/>
    <property type="match status" value="1"/>
</dbReference>
<feature type="transmembrane region" description="Helical" evidence="10">
    <location>
        <begin position="56"/>
        <end position="74"/>
    </location>
</feature>
<dbReference type="InterPro" id="IPR027417">
    <property type="entry name" value="P-loop_NTPase"/>
</dbReference>
<dbReference type="GO" id="GO:0016887">
    <property type="term" value="F:ATP hydrolysis activity"/>
    <property type="evidence" value="ECO:0007669"/>
    <property type="project" value="InterPro"/>
</dbReference>
<dbReference type="InterPro" id="IPR036640">
    <property type="entry name" value="ABC1_TM_sf"/>
</dbReference>
<dbReference type="InterPro" id="IPR003593">
    <property type="entry name" value="AAA+_ATPase"/>
</dbReference>
<evidence type="ECO:0000256" key="4">
    <source>
        <dbReference type="ARBA" id="ARBA00022692"/>
    </source>
</evidence>
<evidence type="ECO:0000259" key="12">
    <source>
        <dbReference type="PROSITE" id="PS50929"/>
    </source>
</evidence>
<dbReference type="GO" id="GO:0008234">
    <property type="term" value="F:cysteine-type peptidase activity"/>
    <property type="evidence" value="ECO:0007669"/>
    <property type="project" value="UniProtKB-KW"/>
</dbReference>
<dbReference type="PANTHER" id="PTHR24221">
    <property type="entry name" value="ATP-BINDING CASSETTE SUB-FAMILY B"/>
    <property type="match status" value="1"/>
</dbReference>
<keyword evidence="6" id="KW-0788">Thiol protease</keyword>
<dbReference type="BioCyc" id="JESP1508404:G14D9-9838-MONOMER"/>
<evidence type="ECO:0000256" key="3">
    <source>
        <dbReference type="ARBA" id="ARBA00022475"/>
    </source>
</evidence>
<evidence type="ECO:0000256" key="5">
    <source>
        <dbReference type="ARBA" id="ARBA00022741"/>
    </source>
</evidence>
<dbReference type="EMBL" id="CP009416">
    <property type="protein sequence ID" value="AJD89938.1"/>
    <property type="molecule type" value="Genomic_DNA"/>
</dbReference>
<dbReference type="KEGG" id="jeo:JMA_06210"/>
<dbReference type="GO" id="GO:0005886">
    <property type="term" value="C:plasma membrane"/>
    <property type="evidence" value="ECO:0007669"/>
    <property type="project" value="UniProtKB-SubCell"/>
</dbReference>